<evidence type="ECO:0000313" key="2">
    <source>
        <dbReference type="Proteomes" id="UP001623661"/>
    </source>
</evidence>
<dbReference type="EMBL" id="JBJHZY010000001">
    <property type="protein sequence ID" value="MFL0268093.1"/>
    <property type="molecule type" value="Genomic_DNA"/>
</dbReference>
<gene>
    <name evidence="1" type="ORF">ACJDUH_08260</name>
</gene>
<dbReference type="SUPFAM" id="SSF55811">
    <property type="entry name" value="Nudix"/>
    <property type="match status" value="1"/>
</dbReference>
<accession>A0ABW8TS39</accession>
<dbReference type="InterPro" id="IPR015797">
    <property type="entry name" value="NUDIX_hydrolase-like_dom_sf"/>
</dbReference>
<dbReference type="RefSeq" id="WP_406764676.1">
    <property type="nucleotide sequence ID" value="NZ_JBJHZY010000001.1"/>
</dbReference>
<evidence type="ECO:0000313" key="1">
    <source>
        <dbReference type="EMBL" id="MFL0268093.1"/>
    </source>
</evidence>
<protein>
    <recommendedName>
        <fullName evidence="3">Nudix hydrolase domain-containing protein</fullName>
    </recommendedName>
</protein>
<dbReference type="Proteomes" id="UP001623661">
    <property type="component" value="Unassembled WGS sequence"/>
</dbReference>
<sequence>METRIYEFNNNIKVYYTNQRKKLPAAYKEKVKKHWEELLKNGKRFFNGDVYTINNIEANESLINIFVGLTDYAHFLYTINKNTYDENDCKVIHTSVLIETCDNKFAIGEMNEGTAFPYKLQFIGGGIDKNDIKGETLDLEHNIKKEILEELGIETEDKSTVKSLRPYFLKSGGEDNFLSAIFKMELLINKNDIRLLLNSHNKSLALKNKMQEIRSLIFIDASREAVKEFIIKNESKKDGNLVATLEAAVGIRPILTF</sequence>
<comment type="caution">
    <text evidence="1">The sequence shown here is derived from an EMBL/GenBank/DDBJ whole genome shotgun (WGS) entry which is preliminary data.</text>
</comment>
<dbReference type="Gene3D" id="3.90.79.10">
    <property type="entry name" value="Nucleoside Triphosphate Pyrophosphohydrolase"/>
    <property type="match status" value="1"/>
</dbReference>
<keyword evidence="2" id="KW-1185">Reference proteome</keyword>
<evidence type="ECO:0008006" key="3">
    <source>
        <dbReference type="Google" id="ProtNLM"/>
    </source>
</evidence>
<organism evidence="1 2">
    <name type="scientific">Candidatus Clostridium radicumherbarum</name>
    <dbReference type="NCBI Taxonomy" id="3381662"/>
    <lineage>
        <taxon>Bacteria</taxon>
        <taxon>Bacillati</taxon>
        <taxon>Bacillota</taxon>
        <taxon>Clostridia</taxon>
        <taxon>Eubacteriales</taxon>
        <taxon>Clostridiaceae</taxon>
        <taxon>Clostridium</taxon>
    </lineage>
</organism>
<name>A0ABW8TS39_9CLOT</name>
<reference evidence="1 2" key="1">
    <citation type="submission" date="2024-11" db="EMBL/GenBank/DDBJ databases">
        <authorList>
            <person name="Heng Y.C."/>
            <person name="Lim A.C.H."/>
            <person name="Lee J.K.Y."/>
            <person name="Kittelmann S."/>
        </authorList>
    </citation>
    <scope>NUCLEOTIDE SEQUENCE [LARGE SCALE GENOMIC DNA]</scope>
    <source>
        <strain evidence="1 2">WILCCON 0202</strain>
    </source>
</reference>
<proteinExistence type="predicted"/>